<dbReference type="Pfam" id="PF00206">
    <property type="entry name" value="Lyase_1"/>
    <property type="match status" value="1"/>
</dbReference>
<dbReference type="PANTHER" id="PTHR43172:SF1">
    <property type="entry name" value="ADENYLOSUCCINATE LYASE"/>
    <property type="match status" value="1"/>
</dbReference>
<evidence type="ECO:0000256" key="10">
    <source>
        <dbReference type="ARBA" id="ARBA00049115"/>
    </source>
</evidence>
<dbReference type="InterPro" id="IPR019468">
    <property type="entry name" value="AdenyloSucc_lyase_C"/>
</dbReference>
<evidence type="ECO:0000256" key="6">
    <source>
        <dbReference type="ARBA" id="ARBA00022755"/>
    </source>
</evidence>
<dbReference type="GO" id="GO:0006189">
    <property type="term" value="P:'de novo' IMP biosynthetic process"/>
    <property type="evidence" value="ECO:0007669"/>
    <property type="project" value="UniProtKB-UniPathway"/>
</dbReference>
<dbReference type="Gene3D" id="1.10.40.30">
    <property type="entry name" value="Fumarase/aspartase (C-terminal domain)"/>
    <property type="match status" value="1"/>
</dbReference>
<evidence type="ECO:0000256" key="3">
    <source>
        <dbReference type="ARBA" id="ARBA00008273"/>
    </source>
</evidence>
<feature type="domain" description="Adenylosuccinate lyase C-terminal" evidence="13">
    <location>
        <begin position="349"/>
        <end position="429"/>
    </location>
</feature>
<comment type="caution">
    <text evidence="14">The sequence shown here is derived from an EMBL/GenBank/DDBJ whole genome shotgun (WGS) entry which is preliminary data.</text>
</comment>
<dbReference type="Pfam" id="PF10397">
    <property type="entry name" value="ADSL_C"/>
    <property type="match status" value="1"/>
</dbReference>
<dbReference type="GO" id="GO:0070626">
    <property type="term" value="F:(S)-2-(5-amino-1-(5-phospho-D-ribosyl)imidazole-4-carboxamido) succinate lyase (fumarate-forming) activity"/>
    <property type="evidence" value="ECO:0007669"/>
    <property type="project" value="TreeGrafter"/>
</dbReference>
<dbReference type="InterPro" id="IPR004769">
    <property type="entry name" value="Pur_lyase"/>
</dbReference>
<name>A0A1E3G4A1_9BACT</name>
<evidence type="ECO:0000256" key="1">
    <source>
        <dbReference type="ARBA" id="ARBA00004706"/>
    </source>
</evidence>
<gene>
    <name evidence="14" type="ORF">A4H02_02050</name>
</gene>
<comment type="catalytic activity">
    <reaction evidence="8">
        <text>(2S)-2-[5-amino-1-(5-phospho-beta-D-ribosyl)imidazole-4-carboxamido]succinate = 5-amino-1-(5-phospho-beta-D-ribosyl)imidazole-4-carboxamide + fumarate</text>
        <dbReference type="Rhea" id="RHEA:23920"/>
        <dbReference type="ChEBI" id="CHEBI:29806"/>
        <dbReference type="ChEBI" id="CHEBI:58443"/>
        <dbReference type="ChEBI" id="CHEBI:58475"/>
        <dbReference type="EC" id="4.3.2.2"/>
    </reaction>
    <physiologicalReaction direction="left-to-right" evidence="8">
        <dbReference type="Rhea" id="RHEA:23921"/>
    </physiologicalReaction>
</comment>
<dbReference type="EMBL" id="LWAF01000002">
    <property type="protein sequence ID" value="ODN31077.1"/>
    <property type="molecule type" value="Genomic_DNA"/>
</dbReference>
<evidence type="ECO:0000256" key="4">
    <source>
        <dbReference type="ARBA" id="ARBA00012339"/>
    </source>
</evidence>
<evidence type="ECO:0000256" key="12">
    <source>
        <dbReference type="RuleBase" id="RU361172"/>
    </source>
</evidence>
<dbReference type="RefSeq" id="WP_069292501.1">
    <property type="nucleotide sequence ID" value="NZ_CP140110.1"/>
</dbReference>
<dbReference type="InterPro" id="IPR024083">
    <property type="entry name" value="Fumarase/histidase_N"/>
</dbReference>
<comment type="catalytic activity">
    <reaction evidence="10">
        <text>N(6)-(1,2-dicarboxyethyl)-AMP = fumarate + AMP</text>
        <dbReference type="Rhea" id="RHEA:16853"/>
        <dbReference type="ChEBI" id="CHEBI:29806"/>
        <dbReference type="ChEBI" id="CHEBI:57567"/>
        <dbReference type="ChEBI" id="CHEBI:456215"/>
        <dbReference type="EC" id="4.3.2.2"/>
    </reaction>
    <physiologicalReaction direction="left-to-right" evidence="10">
        <dbReference type="Rhea" id="RHEA:16854"/>
    </physiologicalReaction>
</comment>
<dbReference type="PANTHER" id="PTHR43172">
    <property type="entry name" value="ADENYLOSUCCINATE LYASE"/>
    <property type="match status" value="1"/>
</dbReference>
<dbReference type="FunFam" id="1.20.200.10:FF:000008">
    <property type="entry name" value="Adenylosuccinate lyase"/>
    <property type="match status" value="1"/>
</dbReference>
<dbReference type="InterPro" id="IPR022761">
    <property type="entry name" value="Fumarate_lyase_N"/>
</dbReference>
<dbReference type="FunFam" id="1.10.40.30:FF:000007">
    <property type="entry name" value="Adenylosuccinate lyase"/>
    <property type="match status" value="1"/>
</dbReference>
<dbReference type="InterPro" id="IPR000362">
    <property type="entry name" value="Fumarate_lyase_fam"/>
</dbReference>
<evidence type="ECO:0000256" key="9">
    <source>
        <dbReference type="ARBA" id="ARBA00030717"/>
    </source>
</evidence>
<dbReference type="InterPro" id="IPR008948">
    <property type="entry name" value="L-Aspartase-like"/>
</dbReference>
<dbReference type="Gene3D" id="1.10.275.10">
    <property type="entry name" value="Fumarase/aspartase (N-terminal domain)"/>
    <property type="match status" value="1"/>
</dbReference>
<dbReference type="Gene3D" id="1.20.200.10">
    <property type="entry name" value="Fumarase/aspartase (Central domain)"/>
    <property type="match status" value="1"/>
</dbReference>
<accession>A0A1E3G4A1</accession>
<dbReference type="OrthoDB" id="9768878at2"/>
<dbReference type="SMART" id="SM00998">
    <property type="entry name" value="ADSL_C"/>
    <property type="match status" value="1"/>
</dbReference>
<evidence type="ECO:0000313" key="14">
    <source>
        <dbReference type="EMBL" id="ODN31077.1"/>
    </source>
</evidence>
<dbReference type="EC" id="4.3.2.2" evidence="4 11"/>
<dbReference type="PRINTS" id="PR00145">
    <property type="entry name" value="ARGSUCLYASE"/>
</dbReference>
<proteinExistence type="inferred from homology"/>
<evidence type="ECO:0000256" key="11">
    <source>
        <dbReference type="NCBIfam" id="TIGR00928"/>
    </source>
</evidence>
<dbReference type="AlphaFoldDB" id="A0A1E3G4A1"/>
<evidence type="ECO:0000256" key="5">
    <source>
        <dbReference type="ARBA" id="ARBA00017058"/>
    </source>
</evidence>
<organism evidence="14 15">
    <name type="scientific">Fervidobacterium thailandense</name>
    <dbReference type="NCBI Taxonomy" id="1008305"/>
    <lineage>
        <taxon>Bacteria</taxon>
        <taxon>Thermotogati</taxon>
        <taxon>Thermotogota</taxon>
        <taxon>Thermotogae</taxon>
        <taxon>Thermotogales</taxon>
        <taxon>Fervidobacteriaceae</taxon>
        <taxon>Fervidobacterium</taxon>
    </lineage>
</organism>
<evidence type="ECO:0000256" key="7">
    <source>
        <dbReference type="ARBA" id="ARBA00023239"/>
    </source>
</evidence>
<dbReference type="STRING" id="1008305.A4H02_02050"/>
<protein>
    <recommendedName>
        <fullName evidence="5 11">Adenylosuccinate lyase</fullName>
        <shortName evidence="12">ASL</shortName>
        <ecNumber evidence="4 11">4.3.2.2</ecNumber>
    </recommendedName>
    <alternativeName>
        <fullName evidence="9 12">Adenylosuccinase</fullName>
    </alternativeName>
</protein>
<evidence type="ECO:0000256" key="8">
    <source>
        <dbReference type="ARBA" id="ARBA00024477"/>
    </source>
</evidence>
<dbReference type="PRINTS" id="PR00149">
    <property type="entry name" value="FUMRATELYASE"/>
</dbReference>
<comment type="pathway">
    <text evidence="2 12">Purine metabolism; AMP biosynthesis via de novo pathway; AMP from IMP: step 2/2.</text>
</comment>
<sequence length="440" mass="50505">MVERYALEPLKSLWTLKAQYERWLEVELAVVEAYEEFGIAPKGTAQKIRERAQIDVDDILRTEAVVDHDVIAFVKSVTKNMGDEARFFHYGLTSSDVVDTATSLALKSATEEILCSCKSLANVLYEKAIRYKDLPTIGRTHGVHAEPTSFGLKFLSWYAELLRDIERLERAKEEISVGKLSGAVGNYANIDPKIERRALEKLGLKPTPVATQVIPRDYIAHLLSVFALIAGLIERIAIEIRHLQRTEVLEAMEPFKEGQRGSSAMPHKKNPILCERLTGMARLMRSYAQVAFENMALWHERDISHSSAERYILPDATMTIYYMLEKTRYLIESLKVFEEKVRNNLDLTKGLIYSQRILLALVDKGMSREEAYTLVQSIALECWESGESFRERVMQNEKVKTLLTREELETLFEPSYYLRNVDAIYERFKHDPKSENQKGN</sequence>
<keyword evidence="6 12" id="KW-0658">Purine biosynthesis</keyword>
<keyword evidence="15" id="KW-1185">Reference proteome</keyword>
<dbReference type="PROSITE" id="PS00163">
    <property type="entry name" value="FUMARATE_LYASES"/>
    <property type="match status" value="1"/>
</dbReference>
<dbReference type="Proteomes" id="UP000094570">
    <property type="component" value="Unassembled WGS sequence"/>
</dbReference>
<evidence type="ECO:0000256" key="2">
    <source>
        <dbReference type="ARBA" id="ARBA00004734"/>
    </source>
</evidence>
<dbReference type="GO" id="GO:0005829">
    <property type="term" value="C:cytosol"/>
    <property type="evidence" value="ECO:0007669"/>
    <property type="project" value="TreeGrafter"/>
</dbReference>
<dbReference type="GO" id="GO:0004018">
    <property type="term" value="F:N6-(1,2-dicarboxyethyl)AMP AMP-lyase (fumarate-forming) activity"/>
    <property type="evidence" value="ECO:0007669"/>
    <property type="project" value="UniProtKB-UniRule"/>
</dbReference>
<dbReference type="GO" id="GO:0044208">
    <property type="term" value="P:'de novo' AMP biosynthetic process"/>
    <property type="evidence" value="ECO:0007669"/>
    <property type="project" value="UniProtKB-UniPathway"/>
</dbReference>
<comment type="pathway">
    <text evidence="1 12">Purine metabolism; IMP biosynthesis via de novo pathway; 5-amino-1-(5-phospho-D-ribosyl)imidazole-4-carboxamide from 5-amino-1-(5-phospho-D-ribosyl)imidazole-4-carboxylate: step 2/2.</text>
</comment>
<evidence type="ECO:0000259" key="13">
    <source>
        <dbReference type="SMART" id="SM00998"/>
    </source>
</evidence>
<dbReference type="UniPathway" id="UPA00074">
    <property type="reaction ID" value="UER00132"/>
</dbReference>
<dbReference type="CDD" id="cd01360">
    <property type="entry name" value="Adenylsuccinate_lyase_1"/>
    <property type="match status" value="1"/>
</dbReference>
<dbReference type="UniPathway" id="UPA00075">
    <property type="reaction ID" value="UER00336"/>
</dbReference>
<comment type="similarity">
    <text evidence="3 12">Belongs to the lyase 1 family. Adenylosuccinate lyase subfamily.</text>
</comment>
<dbReference type="SUPFAM" id="SSF48557">
    <property type="entry name" value="L-aspartase-like"/>
    <property type="match status" value="1"/>
</dbReference>
<evidence type="ECO:0000313" key="15">
    <source>
        <dbReference type="Proteomes" id="UP000094570"/>
    </source>
</evidence>
<dbReference type="NCBIfam" id="TIGR00928">
    <property type="entry name" value="purB"/>
    <property type="match status" value="1"/>
</dbReference>
<dbReference type="InterPro" id="IPR020557">
    <property type="entry name" value="Fumarate_lyase_CS"/>
</dbReference>
<reference evidence="15" key="1">
    <citation type="submission" date="2016-04" db="EMBL/GenBank/DDBJ databases">
        <title>The genome sequence project of a novel Fervidobacterium isolate from a hot spring in Thailand.</title>
        <authorList>
            <person name="Gonzalez J.M."/>
            <person name="Cuecas A."/>
            <person name="Kanoksilapatham W."/>
        </authorList>
    </citation>
    <scope>NUCLEOTIDE SEQUENCE [LARGE SCALE GENOMIC DNA]</scope>
    <source>
        <strain evidence="15">FC2004</strain>
    </source>
</reference>
<keyword evidence="7 12" id="KW-0456">Lyase</keyword>